<dbReference type="SUPFAM" id="SSF51905">
    <property type="entry name" value="FAD/NAD(P)-binding domain"/>
    <property type="match status" value="1"/>
</dbReference>
<evidence type="ECO:0000313" key="6">
    <source>
        <dbReference type="EMBL" id="MBA0087395.1"/>
    </source>
</evidence>
<dbReference type="AlphaFoldDB" id="A0A7V8NTU1"/>
<comment type="similarity">
    <text evidence="1">Belongs to the GMC oxidoreductase family.</text>
</comment>
<evidence type="ECO:0000313" key="7">
    <source>
        <dbReference type="Proteomes" id="UP000567293"/>
    </source>
</evidence>
<dbReference type="Proteomes" id="UP000567293">
    <property type="component" value="Unassembled WGS sequence"/>
</dbReference>
<keyword evidence="2" id="KW-0285">Flavoprotein</keyword>
<keyword evidence="3" id="KW-0274">FAD</keyword>
<dbReference type="EMBL" id="JACDQQ010001984">
    <property type="protein sequence ID" value="MBA0087395.1"/>
    <property type="molecule type" value="Genomic_DNA"/>
</dbReference>
<evidence type="ECO:0000256" key="4">
    <source>
        <dbReference type="ARBA" id="ARBA00023002"/>
    </source>
</evidence>
<feature type="non-terminal residue" evidence="6">
    <location>
        <position position="1"/>
    </location>
</feature>
<dbReference type="PANTHER" id="PTHR46056:SF12">
    <property type="entry name" value="LONG-CHAIN-ALCOHOL OXIDASE"/>
    <property type="match status" value="1"/>
</dbReference>
<dbReference type="Pfam" id="PF00732">
    <property type="entry name" value="GMC_oxred_N"/>
    <property type="match status" value="1"/>
</dbReference>
<evidence type="ECO:0000256" key="2">
    <source>
        <dbReference type="ARBA" id="ARBA00022630"/>
    </source>
</evidence>
<proteinExistence type="inferred from homology"/>
<protein>
    <submittedName>
        <fullName evidence="6">GMC family oxidoreductase</fullName>
    </submittedName>
</protein>
<dbReference type="GO" id="GO:0016614">
    <property type="term" value="F:oxidoreductase activity, acting on CH-OH group of donors"/>
    <property type="evidence" value="ECO:0007669"/>
    <property type="project" value="InterPro"/>
</dbReference>
<evidence type="ECO:0000256" key="3">
    <source>
        <dbReference type="ARBA" id="ARBA00022827"/>
    </source>
</evidence>
<evidence type="ECO:0000256" key="1">
    <source>
        <dbReference type="ARBA" id="ARBA00010790"/>
    </source>
</evidence>
<dbReference type="GO" id="GO:0050660">
    <property type="term" value="F:flavin adenine dinucleotide binding"/>
    <property type="evidence" value="ECO:0007669"/>
    <property type="project" value="InterPro"/>
</dbReference>
<sequence length="460" mass="50072">IKLKPVDVAIVGLGAAGGVAVLPLARAGLKVAGIEAGGWLDPHRDYHADEIHNNVRMLVTSVSKTKNEVPTFRTSPEQRASRATSNRTMMNAVGGTTTHYDANSWRFAPWDFKIRTDSVGRYGAAAIPRGSTVEDWPLTYDELEPFYDTVEYEIGVSGKAGNIQGEINPLGNVFEGPRRREYPMPPLRDTGFTSLMTSAAGKLGWNGHRSPAAINSQPYAGRSACAYHGYCDTGGCHLGAKNSTAVTTIPQALKTRNLTVVDHAQVTRILSDGQGRVSGVQYLRGGKEYFQPAKVVLLACYTYENARLLLLSKSKAYPKGLANNHGQVGRHYIAHWDGREISGLFPFDLNIWYGALAQGVVVNNWADDNFDHSGLGFIGGASLTVNHELHPIAAAAMPLFSRAPSWGSRWKRFVNQNAGRWVGVYAQCTSLPYENTYLDLDPEAKDPLGDPVCRITSGPK</sequence>
<feature type="domain" description="Glucose-methanol-choline oxidoreductase N-terminal" evidence="5">
    <location>
        <begin position="195"/>
        <end position="330"/>
    </location>
</feature>
<dbReference type="InterPro" id="IPR000172">
    <property type="entry name" value="GMC_OxRdtase_N"/>
</dbReference>
<dbReference type="PANTHER" id="PTHR46056">
    <property type="entry name" value="LONG-CHAIN-ALCOHOL OXIDASE"/>
    <property type="match status" value="1"/>
</dbReference>
<evidence type="ECO:0000259" key="5">
    <source>
        <dbReference type="Pfam" id="PF00732"/>
    </source>
</evidence>
<reference evidence="6" key="1">
    <citation type="submission" date="2020-06" db="EMBL/GenBank/DDBJ databases">
        <title>Legume-microbial interactions unlock mineral nutrients during tropical forest succession.</title>
        <authorList>
            <person name="Epihov D.Z."/>
        </authorList>
    </citation>
    <scope>NUCLEOTIDE SEQUENCE [LARGE SCALE GENOMIC DNA]</scope>
    <source>
        <strain evidence="6">Pan2503</strain>
    </source>
</reference>
<dbReference type="InterPro" id="IPR036188">
    <property type="entry name" value="FAD/NAD-bd_sf"/>
</dbReference>
<keyword evidence="7" id="KW-1185">Reference proteome</keyword>
<keyword evidence="4" id="KW-0560">Oxidoreductase</keyword>
<name>A0A7V8NTU1_9BACT</name>
<organism evidence="6 7">
    <name type="scientific">Candidatus Acidiferrum panamense</name>
    <dbReference type="NCBI Taxonomy" id="2741543"/>
    <lineage>
        <taxon>Bacteria</taxon>
        <taxon>Pseudomonadati</taxon>
        <taxon>Acidobacteriota</taxon>
        <taxon>Terriglobia</taxon>
        <taxon>Candidatus Acidiferrales</taxon>
        <taxon>Candidatus Acidiferrum</taxon>
    </lineage>
</organism>
<dbReference type="Gene3D" id="3.50.50.60">
    <property type="entry name" value="FAD/NAD(P)-binding domain"/>
    <property type="match status" value="1"/>
</dbReference>
<gene>
    <name evidence="6" type="ORF">HRJ53_20615</name>
</gene>
<accession>A0A7V8NTU1</accession>
<comment type="caution">
    <text evidence="6">The sequence shown here is derived from an EMBL/GenBank/DDBJ whole genome shotgun (WGS) entry which is preliminary data.</text>
</comment>
<feature type="non-terminal residue" evidence="6">
    <location>
        <position position="460"/>
    </location>
</feature>